<dbReference type="GO" id="GO:0005319">
    <property type="term" value="F:lipid transporter activity"/>
    <property type="evidence" value="ECO:0007669"/>
    <property type="project" value="TreeGrafter"/>
</dbReference>
<keyword evidence="1" id="KW-0472">Membrane</keyword>
<keyword evidence="1" id="KW-1133">Transmembrane helix</keyword>
<dbReference type="RefSeq" id="XP_013904427.1">
    <property type="nucleotide sequence ID" value="XM_014048973.1"/>
</dbReference>
<dbReference type="Proteomes" id="UP000054498">
    <property type="component" value="Unassembled WGS sequence"/>
</dbReference>
<dbReference type="GO" id="GO:0005543">
    <property type="term" value="F:phospholipid binding"/>
    <property type="evidence" value="ECO:0007669"/>
    <property type="project" value="TreeGrafter"/>
</dbReference>
<accession>A0A0D2K4M1</accession>
<evidence type="ECO:0000313" key="3">
    <source>
        <dbReference type="EMBL" id="KIZ05408.1"/>
    </source>
</evidence>
<dbReference type="STRING" id="145388.A0A0D2K4M1"/>
<reference evidence="3 4" key="1">
    <citation type="journal article" date="2013" name="BMC Genomics">
        <title>Reconstruction of the lipid metabolism for the microalga Monoraphidium neglectum from its genome sequence reveals characteristics suitable for biofuel production.</title>
        <authorList>
            <person name="Bogen C."/>
            <person name="Al-Dilaimi A."/>
            <person name="Albersmeier A."/>
            <person name="Wichmann J."/>
            <person name="Grundmann M."/>
            <person name="Rupp O."/>
            <person name="Lauersen K.J."/>
            <person name="Blifernez-Klassen O."/>
            <person name="Kalinowski J."/>
            <person name="Goesmann A."/>
            <person name="Mussgnug J.H."/>
            <person name="Kruse O."/>
        </authorList>
    </citation>
    <scope>NUCLEOTIDE SEQUENCE [LARGE SCALE GENOMIC DNA]</scope>
    <source>
        <strain evidence="3 4">SAG 48.87</strain>
    </source>
</reference>
<keyword evidence="4" id="KW-1185">Reference proteome</keyword>
<feature type="transmembrane region" description="Helical" evidence="1">
    <location>
        <begin position="6"/>
        <end position="29"/>
    </location>
</feature>
<protein>
    <recommendedName>
        <fullName evidence="2">Mce/MlaD domain-containing protein</fullName>
    </recommendedName>
</protein>
<dbReference type="KEGG" id="mng:MNEG_2543"/>
<dbReference type="PANTHER" id="PTHR34675:SF1">
    <property type="entry name" value="PROTEIN TRIGALACTOSYLDIACYLGLYCEROL 2, CHLOROPLASTIC"/>
    <property type="match status" value="1"/>
</dbReference>
<evidence type="ECO:0000259" key="2">
    <source>
        <dbReference type="Pfam" id="PF02470"/>
    </source>
</evidence>
<gene>
    <name evidence="3" type="ORF">MNEG_2543</name>
</gene>
<dbReference type="InterPro" id="IPR003399">
    <property type="entry name" value="Mce/MlaD"/>
</dbReference>
<dbReference type="GeneID" id="25735421"/>
<evidence type="ECO:0000256" key="1">
    <source>
        <dbReference type="SAM" id="Phobius"/>
    </source>
</evidence>
<proteinExistence type="predicted"/>
<dbReference type="AlphaFoldDB" id="A0A0D2K4M1"/>
<dbReference type="PANTHER" id="PTHR34675">
    <property type="entry name" value="PROTEIN TRIGALACTOSYLDIACYLGLYCEROL 2, CHLOROPLASTIC"/>
    <property type="match status" value="1"/>
</dbReference>
<organism evidence="3 4">
    <name type="scientific">Monoraphidium neglectum</name>
    <dbReference type="NCBI Taxonomy" id="145388"/>
    <lineage>
        <taxon>Eukaryota</taxon>
        <taxon>Viridiplantae</taxon>
        <taxon>Chlorophyta</taxon>
        <taxon>core chlorophytes</taxon>
        <taxon>Chlorophyceae</taxon>
        <taxon>CS clade</taxon>
        <taxon>Sphaeropleales</taxon>
        <taxon>Selenastraceae</taxon>
        <taxon>Monoraphidium</taxon>
    </lineage>
</organism>
<dbReference type="InterPro" id="IPR039342">
    <property type="entry name" value="TGD2-like"/>
</dbReference>
<name>A0A0D2K4M1_9CHLO</name>
<dbReference type="EMBL" id="KK100510">
    <property type="protein sequence ID" value="KIZ05408.1"/>
    <property type="molecule type" value="Genomic_DNA"/>
</dbReference>
<dbReference type="OrthoDB" id="1924069at2759"/>
<feature type="domain" description="Mce/MlaD" evidence="2">
    <location>
        <begin position="40"/>
        <end position="128"/>
    </location>
</feature>
<dbReference type="GO" id="GO:0009706">
    <property type="term" value="C:chloroplast inner membrane"/>
    <property type="evidence" value="ECO:0007669"/>
    <property type="project" value="TreeGrafter"/>
</dbReference>
<sequence>MGKSSILEGGVGLFLLGGSALAIALVIWAKGVALRKALPYNAVFEFPLASGISVGTPVRIRGVQVGSVIDVRPSLDRVDVLVEVNDATSAIIPRNRHATPPPGLHSWRHVIEANQSGLIAEPLVDITPQLPLPVFTRNPLEPGCEEEGAIVCHNGHIKGQQARGAEACWLRWRVRMVARDERRERA</sequence>
<dbReference type="Pfam" id="PF02470">
    <property type="entry name" value="MlaD"/>
    <property type="match status" value="1"/>
</dbReference>
<evidence type="ECO:0000313" key="4">
    <source>
        <dbReference type="Proteomes" id="UP000054498"/>
    </source>
</evidence>
<keyword evidence="1" id="KW-0812">Transmembrane</keyword>